<feature type="compositionally biased region" description="Low complexity" evidence="3">
    <location>
        <begin position="1"/>
        <end position="12"/>
    </location>
</feature>
<feature type="region of interest" description="Disordered" evidence="3">
    <location>
        <begin position="1"/>
        <end position="65"/>
    </location>
</feature>
<comment type="cofactor">
    <cofactor evidence="1">
        <name>heme</name>
        <dbReference type="ChEBI" id="CHEBI:30413"/>
    </cofactor>
</comment>
<dbReference type="InterPro" id="IPR002401">
    <property type="entry name" value="Cyt_P450_E_grp-I"/>
</dbReference>
<dbReference type="InterPro" id="IPR001128">
    <property type="entry name" value="Cyt_P450"/>
</dbReference>
<dbReference type="SUPFAM" id="SSF48264">
    <property type="entry name" value="Cytochrome P450"/>
    <property type="match status" value="1"/>
</dbReference>
<dbReference type="PRINTS" id="PR00463">
    <property type="entry name" value="EP450I"/>
</dbReference>
<evidence type="ECO:0000256" key="2">
    <source>
        <dbReference type="ARBA" id="ARBA00010617"/>
    </source>
</evidence>
<gene>
    <name evidence="4" type="primary">cypC</name>
    <name evidence="4" type="ORF">GMJLKIPL_5736</name>
</gene>
<proteinExistence type="inferred from homology"/>
<dbReference type="RefSeq" id="WP_238241158.1">
    <property type="nucleotide sequence ID" value="NZ_BPQQ01000090.1"/>
</dbReference>
<evidence type="ECO:0000313" key="4">
    <source>
        <dbReference type="EMBL" id="GJE03779.1"/>
    </source>
</evidence>
<accession>A0ABQ4SKM0</accession>
<protein>
    <submittedName>
        <fullName evidence="4">Fatty-acid peroxygenase</fullName>
    </submittedName>
</protein>
<evidence type="ECO:0000313" key="5">
    <source>
        <dbReference type="Proteomes" id="UP001055153"/>
    </source>
</evidence>
<evidence type="ECO:0000256" key="3">
    <source>
        <dbReference type="SAM" id="MobiDB-lite"/>
    </source>
</evidence>
<name>A0ABQ4SKM0_9HYPH</name>
<dbReference type="EMBL" id="BPQQ01000090">
    <property type="protein sequence ID" value="GJE03779.1"/>
    <property type="molecule type" value="Genomic_DNA"/>
</dbReference>
<sequence>MTFEAGDPARASPRPPPRGGDRPSARPDPAGAIRGALSFADPAQPDGAAVPRPRHREGIPRDRAPDSTLALLREGYAFIPGRCRAYGSDLFATRLMLTRAICMTGAEAAARFYEPDRFTRRHALPRASFALIQDQGSVMVLDGEAHRWRKAMFLSLMAPAALERLAEATARHWRARARAWAAQERVVLLDEAHVPLTAAVCEWAGLPLTAAEAEARAREFLAMIDGTGSVGPRNWRGHRLRARTERWAREAIAHVREGRREAPPGSAVHVIAHHRDPEGRPLDLTVAGVELINVLRPTVANARYLVFAAHALHLHPETRETLRAGDEADLTHFVHEVRRFYPFIPFIGGRVLAPFEFQGHRFARNDWVLMDLYGTNRDPRLWEAPERFRPERFRAWSGDPNTLIPQGGGAHETGHRCPGEWITLAQMKAVVPLLVREMAYAVPDQDLRIDLGRIPAQPRDRFVIAPARP</sequence>
<dbReference type="InterPro" id="IPR036396">
    <property type="entry name" value="Cyt_P450_sf"/>
</dbReference>
<reference evidence="4" key="1">
    <citation type="journal article" date="2021" name="Front. Microbiol.">
        <title>Comprehensive Comparative Genomics and Phenotyping of Methylobacterium Species.</title>
        <authorList>
            <person name="Alessa O."/>
            <person name="Ogura Y."/>
            <person name="Fujitani Y."/>
            <person name="Takami H."/>
            <person name="Hayashi T."/>
            <person name="Sahin N."/>
            <person name="Tani A."/>
        </authorList>
    </citation>
    <scope>NUCLEOTIDE SEQUENCE</scope>
    <source>
        <strain evidence="4">DSM 17168</strain>
    </source>
</reference>
<organism evidence="4 5">
    <name type="scientific">Methylobacterium isbiliense</name>
    <dbReference type="NCBI Taxonomy" id="315478"/>
    <lineage>
        <taxon>Bacteria</taxon>
        <taxon>Pseudomonadati</taxon>
        <taxon>Pseudomonadota</taxon>
        <taxon>Alphaproteobacteria</taxon>
        <taxon>Hyphomicrobiales</taxon>
        <taxon>Methylobacteriaceae</taxon>
        <taxon>Methylobacterium</taxon>
    </lineage>
</organism>
<dbReference type="Pfam" id="PF00067">
    <property type="entry name" value="p450"/>
    <property type="match status" value="1"/>
</dbReference>
<feature type="compositionally biased region" description="Basic and acidic residues" evidence="3">
    <location>
        <begin position="56"/>
        <end position="65"/>
    </location>
</feature>
<dbReference type="PANTHER" id="PTHR46696:SF1">
    <property type="entry name" value="CYTOCHROME P450 YJIB-RELATED"/>
    <property type="match status" value="1"/>
</dbReference>
<dbReference type="Proteomes" id="UP001055153">
    <property type="component" value="Unassembled WGS sequence"/>
</dbReference>
<dbReference type="CDD" id="cd11067">
    <property type="entry name" value="CYP152"/>
    <property type="match status" value="1"/>
</dbReference>
<comment type="caution">
    <text evidence="4">The sequence shown here is derived from an EMBL/GenBank/DDBJ whole genome shotgun (WGS) entry which is preliminary data.</text>
</comment>
<comment type="similarity">
    <text evidence="2">Belongs to the cytochrome P450 family.</text>
</comment>
<evidence type="ECO:0000256" key="1">
    <source>
        <dbReference type="ARBA" id="ARBA00001971"/>
    </source>
</evidence>
<dbReference type="Gene3D" id="1.10.630.10">
    <property type="entry name" value="Cytochrome P450"/>
    <property type="match status" value="1"/>
</dbReference>
<keyword evidence="5" id="KW-1185">Reference proteome</keyword>
<reference evidence="4" key="2">
    <citation type="submission" date="2021-08" db="EMBL/GenBank/DDBJ databases">
        <authorList>
            <person name="Tani A."/>
            <person name="Ola A."/>
            <person name="Ogura Y."/>
            <person name="Katsura K."/>
            <person name="Hayashi T."/>
        </authorList>
    </citation>
    <scope>NUCLEOTIDE SEQUENCE</scope>
    <source>
        <strain evidence="4">DSM 17168</strain>
    </source>
</reference>
<dbReference type="PANTHER" id="PTHR46696">
    <property type="entry name" value="P450, PUTATIVE (EUROFUNG)-RELATED"/>
    <property type="match status" value="1"/>
</dbReference>